<dbReference type="PANTHER" id="PTHR28058:SF1">
    <property type="entry name" value="SMALL RIBOSOMAL SUBUNIT PROTEIN BS1M"/>
    <property type="match status" value="1"/>
</dbReference>
<feature type="compositionally biased region" description="Polar residues" evidence="1">
    <location>
        <begin position="445"/>
        <end position="457"/>
    </location>
</feature>
<feature type="compositionally biased region" description="Basic and acidic residues" evidence="1">
    <location>
        <begin position="468"/>
        <end position="477"/>
    </location>
</feature>
<dbReference type="Pfam" id="PF11709">
    <property type="entry name" value="Mit_ribos_Mrp51"/>
    <property type="match status" value="1"/>
</dbReference>
<evidence type="ECO:0000256" key="1">
    <source>
        <dbReference type="SAM" id="MobiDB-lite"/>
    </source>
</evidence>
<name>A0A2J6PYF7_9HELO</name>
<dbReference type="GO" id="GO:0005763">
    <property type="term" value="C:mitochondrial small ribosomal subunit"/>
    <property type="evidence" value="ECO:0007669"/>
    <property type="project" value="TreeGrafter"/>
</dbReference>
<dbReference type="EMBL" id="KZ613491">
    <property type="protein sequence ID" value="PMD19070.1"/>
    <property type="molecule type" value="Genomic_DNA"/>
</dbReference>
<evidence type="ECO:0000313" key="3">
    <source>
        <dbReference type="Proteomes" id="UP000235672"/>
    </source>
</evidence>
<dbReference type="STRING" id="1745343.A0A2J6PYF7"/>
<dbReference type="Proteomes" id="UP000235672">
    <property type="component" value="Unassembled WGS sequence"/>
</dbReference>
<gene>
    <name evidence="2" type="ORF">NA56DRAFT_647504</name>
</gene>
<dbReference type="PANTHER" id="PTHR28058">
    <property type="entry name" value="37S RIBOSOMAL PROTEIN MRP51, MITOCHONDRIAL"/>
    <property type="match status" value="1"/>
</dbReference>
<proteinExistence type="predicted"/>
<dbReference type="AlphaFoldDB" id="A0A2J6PYF7"/>
<dbReference type="GO" id="GO:0003735">
    <property type="term" value="F:structural constituent of ribosome"/>
    <property type="evidence" value="ECO:0007669"/>
    <property type="project" value="TreeGrafter"/>
</dbReference>
<dbReference type="GO" id="GO:0070124">
    <property type="term" value="P:mitochondrial translational initiation"/>
    <property type="evidence" value="ECO:0007669"/>
    <property type="project" value="TreeGrafter"/>
</dbReference>
<dbReference type="InterPro" id="IPR016712">
    <property type="entry name" value="Rbsml_bS1m-like"/>
</dbReference>
<keyword evidence="3" id="KW-1185">Reference proteome</keyword>
<feature type="region of interest" description="Disordered" evidence="1">
    <location>
        <begin position="432"/>
        <end position="499"/>
    </location>
</feature>
<evidence type="ECO:0000313" key="2">
    <source>
        <dbReference type="EMBL" id="PMD19070.1"/>
    </source>
</evidence>
<accession>A0A2J6PYF7</accession>
<protein>
    <submittedName>
        <fullName evidence="2">Uncharacterized protein</fullName>
    </submittedName>
</protein>
<organism evidence="2 3">
    <name type="scientific">Hyaloscypha hepaticicola</name>
    <dbReference type="NCBI Taxonomy" id="2082293"/>
    <lineage>
        <taxon>Eukaryota</taxon>
        <taxon>Fungi</taxon>
        <taxon>Dikarya</taxon>
        <taxon>Ascomycota</taxon>
        <taxon>Pezizomycotina</taxon>
        <taxon>Leotiomycetes</taxon>
        <taxon>Helotiales</taxon>
        <taxon>Hyaloscyphaceae</taxon>
        <taxon>Hyaloscypha</taxon>
    </lineage>
</organism>
<reference evidence="2 3" key="1">
    <citation type="submission" date="2016-05" db="EMBL/GenBank/DDBJ databases">
        <title>A degradative enzymes factory behind the ericoid mycorrhizal symbiosis.</title>
        <authorList>
            <consortium name="DOE Joint Genome Institute"/>
            <person name="Martino E."/>
            <person name="Morin E."/>
            <person name="Grelet G."/>
            <person name="Kuo A."/>
            <person name="Kohler A."/>
            <person name="Daghino S."/>
            <person name="Barry K."/>
            <person name="Choi C."/>
            <person name="Cichocki N."/>
            <person name="Clum A."/>
            <person name="Copeland A."/>
            <person name="Hainaut M."/>
            <person name="Haridas S."/>
            <person name="Labutti K."/>
            <person name="Lindquist E."/>
            <person name="Lipzen A."/>
            <person name="Khouja H.-R."/>
            <person name="Murat C."/>
            <person name="Ohm R."/>
            <person name="Olson A."/>
            <person name="Spatafora J."/>
            <person name="Veneault-Fourrey C."/>
            <person name="Henrissat B."/>
            <person name="Grigoriev I."/>
            <person name="Martin F."/>
            <person name="Perotto S."/>
        </authorList>
    </citation>
    <scope>NUCLEOTIDE SEQUENCE [LARGE SCALE GENOMIC DNA]</scope>
    <source>
        <strain evidence="2 3">UAMH 7357</strain>
    </source>
</reference>
<sequence>MASRNMSPGGALLRASRVFSIPPPLPRPGADLSSAAIFNSDSATLAHPIHQTITTPQSSLARGDWGFKRPLPLRATTKSSTPFIRVESIDTYEHITEFNSSADHSISLQKWQEMGVPLTIPAIKNGKDTETFRSDTRRSVFDSDLDSTTADQSTREELRWKFKGPWLAGLNEVTFKTYVTTEVRNRKLEFQDFMRAACAKALTREARRLATEAGESEQAPPTVEASDVTEEQFIEYIKELRTERTTLYKLIRSFLDLPPAPLKDTADRVLDLLTASVQPQRAKGTDILQSESPYAKTGPPKTHPSAGLAYSRSAQHIYNHPTFGPQRNKKPVKARVIMPKSASTGSFGAALGVGGFVTELPNSGFKDDFLSSRRRKTIIPGVEKIEPDKVGGSKLYVNPTHARIDPKGRVLLNVESADEDAVAVLEGTTNQIPLPTKAPVAPSNLMRSTALGSNSTSRESRGYGLDQRLNDRREGFPKPKYPASPSQEDATRALMDLMK</sequence>
<dbReference type="OrthoDB" id="3913595at2759"/>